<feature type="compositionally biased region" description="Polar residues" evidence="1">
    <location>
        <begin position="1839"/>
        <end position="1859"/>
    </location>
</feature>
<dbReference type="PANTHER" id="PTHR24258:SF116">
    <property type="entry name" value="FI16631P1-RELATED"/>
    <property type="match status" value="1"/>
</dbReference>
<accession>A0A1B8G9N6</accession>
<feature type="region of interest" description="Disordered" evidence="1">
    <location>
        <begin position="1944"/>
        <end position="2018"/>
    </location>
</feature>
<dbReference type="PANTHER" id="PTHR24258">
    <property type="entry name" value="SERINE PROTEASE-RELATED"/>
    <property type="match status" value="1"/>
</dbReference>
<organism evidence="2 3">
    <name type="scientific">Pseudogymnoascus verrucosus</name>
    <dbReference type="NCBI Taxonomy" id="342668"/>
    <lineage>
        <taxon>Eukaryota</taxon>
        <taxon>Fungi</taxon>
        <taxon>Dikarya</taxon>
        <taxon>Ascomycota</taxon>
        <taxon>Pezizomycotina</taxon>
        <taxon>Leotiomycetes</taxon>
        <taxon>Thelebolales</taxon>
        <taxon>Thelebolaceae</taxon>
        <taxon>Pseudogymnoascus</taxon>
    </lineage>
</organism>
<evidence type="ECO:0000256" key="1">
    <source>
        <dbReference type="SAM" id="MobiDB-lite"/>
    </source>
</evidence>
<dbReference type="GeneID" id="28842830"/>
<feature type="compositionally biased region" description="Polar residues" evidence="1">
    <location>
        <begin position="854"/>
        <end position="864"/>
    </location>
</feature>
<evidence type="ECO:0000313" key="2">
    <source>
        <dbReference type="EMBL" id="OBT92527.2"/>
    </source>
</evidence>
<feature type="compositionally biased region" description="Low complexity" evidence="1">
    <location>
        <begin position="1997"/>
        <end position="2009"/>
    </location>
</feature>
<dbReference type="RefSeq" id="XP_059319325.1">
    <property type="nucleotide sequence ID" value="XM_059464066.1"/>
</dbReference>
<feature type="compositionally biased region" description="Basic and acidic residues" evidence="1">
    <location>
        <begin position="1962"/>
        <end position="1979"/>
    </location>
</feature>
<name>A0A1B8G9N6_9PEZI</name>
<feature type="region of interest" description="Disordered" evidence="1">
    <location>
        <begin position="1768"/>
        <end position="1807"/>
    </location>
</feature>
<feature type="region of interest" description="Disordered" evidence="1">
    <location>
        <begin position="727"/>
        <end position="747"/>
    </location>
</feature>
<feature type="region of interest" description="Disordered" evidence="1">
    <location>
        <begin position="1181"/>
        <end position="1218"/>
    </location>
</feature>
<proteinExistence type="predicted"/>
<feature type="compositionally biased region" description="Acidic residues" evidence="1">
    <location>
        <begin position="1987"/>
        <end position="1996"/>
    </location>
</feature>
<dbReference type="Pfam" id="PF12520">
    <property type="entry name" value="DUF3723"/>
    <property type="match status" value="2"/>
</dbReference>
<reference evidence="2 3" key="1">
    <citation type="submission" date="2016-03" db="EMBL/GenBank/DDBJ databases">
        <title>Comparative genomics of Pseudogymnoascus destructans, the fungus causing white-nose syndrome of bats.</title>
        <authorList>
            <person name="Palmer J.M."/>
            <person name="Drees K.P."/>
            <person name="Foster J.T."/>
            <person name="Lindner D.L."/>
        </authorList>
    </citation>
    <scope>NUCLEOTIDE SEQUENCE [LARGE SCALE GENOMIC DNA]</scope>
    <source>
        <strain evidence="2 3">UAMH 10579</strain>
    </source>
</reference>
<gene>
    <name evidence="2" type="ORF">VE01_09444</name>
</gene>
<dbReference type="Proteomes" id="UP000091956">
    <property type="component" value="Unassembled WGS sequence"/>
</dbReference>
<feature type="region of interest" description="Disordered" evidence="1">
    <location>
        <begin position="1272"/>
        <end position="1321"/>
    </location>
</feature>
<feature type="region of interest" description="Disordered" evidence="1">
    <location>
        <begin position="1839"/>
        <end position="1930"/>
    </location>
</feature>
<feature type="compositionally biased region" description="Basic and acidic residues" evidence="1">
    <location>
        <begin position="1777"/>
        <end position="1793"/>
    </location>
</feature>
<feature type="compositionally biased region" description="Basic residues" evidence="1">
    <location>
        <begin position="1911"/>
        <end position="1921"/>
    </location>
</feature>
<dbReference type="STRING" id="342668.A0A1B8G9N6"/>
<dbReference type="EMBL" id="KV460266">
    <property type="protein sequence ID" value="OBT92527.2"/>
    <property type="molecule type" value="Genomic_DNA"/>
</dbReference>
<evidence type="ECO:0000313" key="3">
    <source>
        <dbReference type="Proteomes" id="UP000091956"/>
    </source>
</evidence>
<sequence length="2018" mass="227446">MASTKFSDSFFLAARAEIESLDLHHEIVDELVGVLRLEQEHIGHQSFSDGEIYLKIVEAKIFGLEKYIQIWQARLSSRKQTSLKSLLGRKKISDAFNELRVFPGLWKGLELGNISDLLALHCDEEIIHYLRHIKSVWDKITQGKDALKRAVCPETVQFLQLRAPAASTADRKSIIHAIRYGTIFQSVPENDKRAITRTLLNLTVIIPTIKTLHENQKLIEIGVKILKDTFLFDKGPRTTIRQALREEWTPPRDMRIEINEGQFLSLHNLRSSVRWELTYQQIWLFILRHFPGLSGNAPRLDSRKNKLESCCVRNSATRRRFSQFTAHLGIDKSKVNTEISAKCTHSVSVHRAATESSADGEIRDRRCGRPFYSSYMRYKNELYLPTLAKTLTRSYNELPTSTYVLRDFMLSFFGPTSISVRPNEKPLKHSIFISDDDTLSESITSSRVSSDDDDAVEESAGLQTINDDDLLPYFNNEEGLEDEATSRQRSPPQSSVEVTHKKLPEIHPEIFQQKPVSQPDNTLGDALGSPIPLNAIQGDLSHQRLNAEYQYLGASGVEDEAEVPMMSGALIKISQPASVVGTDRDGDHIMTENSQLALGESLKHNSRLYSYRTSGLLPNRERPRSPISQGLLVDARSDGFRNSINESQALMITEGQPSQNNSRLIFQSPSQDNSQPILSNRLLPNRVRARSPILQGAPEGPPTQPTEIEKLDRLVSVNQSEVLMITEGEPSQNSSQPPSPSVTEIGLDGPFRVVSGLLPDRERARSPILQGAPDFINSINQPRVLRITEGEPSQNNSQLILSSTSVTDIGLDGPLRVASELLPNRERARSPIPQGAPDFSNNFNQPQAPMRAESQPTQEESSINNSRLILPSLSADIEMLDRPVSVLSGLLPNRERARSPIPQSALDFSNIFNQPEALILLNAGNTARIHHKVPKIVHTMQKRFQRRRSLLNRNISQQDQSISGTRNENRLAVVINNSVMQPFESAAINSHGASPSPSLVETSLYHQTDAELEPVVPGREVAIKRSISIFEYNGNQLRSMTIRNAALLDEYLLKRKNNWIMFGGSSISKPYIIKPKDRLMMIHRKEGWKFVFVREQHRILWMDKGSELMAKRLGNDSPRIPVRAQQVLDETFESEPATTSQIQGEAELFAASDREDEAVKKLETRQKEQVVAQRAQQEQEAAQKAQQEQEAAQKAQQEQEAAQTAQQEAGQTAQRQQEASQIALQEAAQRAQQEAAQQEAAQIAQQEAAQTAQREQEAAQIALQEAAQRAQQEAAQTAQREQEAAQIAQQDAAQKAQQDAAQKARRAQEEAAQKAQQEQEAARNYKLNLPIPHVFDKSHLSEIEKCNEEDRKFWINIYGAAVSCQKTQAKILQTLNTEEMERQKDIRAFKTAPEQLLNGPTKSTRELRLQFNEQGARLQEINIAITSTNLNADRNEFFGQVHTHSLVEPKLNNQVDFKLMVTQNRELQRLLAEPYYKASQLQHYHRNYMKAIKAGRHDKSIETRILTSLDDINYVINFIVLGEFTEVMAADQKREEKELKRSQNGRISKEQKKDLNQKYKLAEEKLKTACLVYVPNEGVYDYTLSDFSLEGEEDSDTDSLMSGINDKVHIEQPGDGVDGQSEKKKLPDQVFEIRSRMGGRDGPLFTLVQAKLKGLDTSKAYEELKILAGKVDEYCDTNKIDPATYALDDTQIDAFCGMVKDVQTALDMLKADLNNNNTQNEYKQLRIRAELFIQEHQWPETFLDTFVPTENEIVSLVQDEIKRVAQKEQEAAQTAQKEQEASQKAQREREAARNSKLQEQQPSARKQTDLLNKGQENHQAHPPNIQERAEKPALPENHTAQDSYTTEGNAENPEGNQARTEAGDQPARTTFEPQPKQSDPVAKDKATVRTATEFEPDGSGAEDLTTEDKRALKRSARKAKKLEREQEKRALFLSEYKPMVQKRSFGEMKKGGGVAAWNYSGGREDKEQSTKRSLNELRTNDLPQENYDGDAEEPTGEQEAAQKAQGEQEAAQREKEAA</sequence>
<dbReference type="InterPro" id="IPR022198">
    <property type="entry name" value="DUF3723"/>
</dbReference>
<feature type="compositionally biased region" description="Low complexity" evidence="1">
    <location>
        <begin position="1272"/>
        <end position="1301"/>
    </location>
</feature>
<feature type="compositionally biased region" description="Polar residues" evidence="1">
    <location>
        <begin position="1867"/>
        <end position="1877"/>
    </location>
</feature>
<feature type="compositionally biased region" description="Polar residues" evidence="1">
    <location>
        <begin position="1795"/>
        <end position="1805"/>
    </location>
</feature>
<keyword evidence="3" id="KW-1185">Reference proteome</keyword>
<reference evidence="3" key="2">
    <citation type="journal article" date="2018" name="Nat. Commun.">
        <title>Extreme sensitivity to ultraviolet light in the fungal pathogen causing white-nose syndrome of bats.</title>
        <authorList>
            <person name="Palmer J.M."/>
            <person name="Drees K.P."/>
            <person name="Foster J.T."/>
            <person name="Lindner D.L."/>
        </authorList>
    </citation>
    <scope>NUCLEOTIDE SEQUENCE [LARGE SCALE GENOMIC DNA]</scope>
    <source>
        <strain evidence="3">UAMH 10579</strain>
    </source>
</reference>
<feature type="region of interest" description="Disordered" evidence="1">
    <location>
        <begin position="824"/>
        <end position="864"/>
    </location>
</feature>
<protein>
    <submittedName>
        <fullName evidence="2">Uncharacterized protein</fullName>
    </submittedName>
</protein>